<keyword evidence="2" id="KW-1185">Reference proteome</keyword>
<evidence type="ECO:0000313" key="2">
    <source>
        <dbReference type="Proteomes" id="UP001589693"/>
    </source>
</evidence>
<protein>
    <recommendedName>
        <fullName evidence="3">DUF1963 domain-containing protein</fullName>
    </recommendedName>
</protein>
<comment type="caution">
    <text evidence="1">The sequence shown here is derived from an EMBL/GenBank/DDBJ whole genome shotgun (WGS) entry which is preliminary data.</text>
</comment>
<sequence length="219" mass="24187">MHPTDADLVNVALPAMRLHPAQGQPTARQSHIGGPLLWPAEEPWPVPAYSALQLYRRDFPNLPYPQGTDLLQVLVCPGGTLDGPGARVVWRNSTAVTTPAAEPPPRPLYDDEHFHARPCVLDPCEIEEHPLSESFAQGCKVGGWTTWYGGEPHHLLRCPECSATRRALLALDTYEYPHDSCECLPKSVNPVGWKFGSLGALYVFVCSQDPRHSAMTFED</sequence>
<proteinExistence type="predicted"/>
<dbReference type="EMBL" id="JBHLZU010000012">
    <property type="protein sequence ID" value="MFB9905364.1"/>
    <property type="molecule type" value="Genomic_DNA"/>
</dbReference>
<accession>A0ABV5ZWT9</accession>
<dbReference type="SUPFAM" id="SSF103032">
    <property type="entry name" value="Hypothetical protein YwqG"/>
    <property type="match status" value="1"/>
</dbReference>
<name>A0ABV5ZWT9_9PSEU</name>
<gene>
    <name evidence="1" type="ORF">ACFFQA_15625</name>
</gene>
<dbReference type="InterPro" id="IPR035948">
    <property type="entry name" value="YwqG-like_sf"/>
</dbReference>
<evidence type="ECO:0000313" key="1">
    <source>
        <dbReference type="EMBL" id="MFB9905364.1"/>
    </source>
</evidence>
<dbReference type="Proteomes" id="UP001589693">
    <property type="component" value="Unassembled WGS sequence"/>
</dbReference>
<evidence type="ECO:0008006" key="3">
    <source>
        <dbReference type="Google" id="ProtNLM"/>
    </source>
</evidence>
<dbReference type="RefSeq" id="WP_377852669.1">
    <property type="nucleotide sequence ID" value="NZ_JBHLZU010000012.1"/>
</dbReference>
<organism evidence="1 2">
    <name type="scientific">Allokutzneria oryzae</name>
    <dbReference type="NCBI Taxonomy" id="1378989"/>
    <lineage>
        <taxon>Bacteria</taxon>
        <taxon>Bacillati</taxon>
        <taxon>Actinomycetota</taxon>
        <taxon>Actinomycetes</taxon>
        <taxon>Pseudonocardiales</taxon>
        <taxon>Pseudonocardiaceae</taxon>
        <taxon>Allokutzneria</taxon>
    </lineage>
</organism>
<dbReference type="Gene3D" id="2.30.320.10">
    <property type="entry name" value="YwqG-like"/>
    <property type="match status" value="1"/>
</dbReference>
<reference evidence="1 2" key="1">
    <citation type="submission" date="2024-09" db="EMBL/GenBank/DDBJ databases">
        <authorList>
            <person name="Sun Q."/>
            <person name="Mori K."/>
        </authorList>
    </citation>
    <scope>NUCLEOTIDE SEQUENCE [LARGE SCALE GENOMIC DNA]</scope>
    <source>
        <strain evidence="1 2">TBRC 7907</strain>
    </source>
</reference>